<dbReference type="Gene3D" id="1.10.132.50">
    <property type="entry name" value="ATP synthase (C/AC39) subunit, domain 3"/>
    <property type="match status" value="1"/>
</dbReference>
<protein>
    <recommendedName>
        <fullName evidence="6">A-type ATP synthase subunit C</fullName>
    </recommendedName>
</protein>
<dbReference type="InterPro" id="IPR044911">
    <property type="entry name" value="V-type_ATPase_csu/dsu_dom_3"/>
</dbReference>
<dbReference type="SUPFAM" id="SSF103486">
    <property type="entry name" value="V-type ATP synthase subunit C"/>
    <property type="match status" value="1"/>
</dbReference>
<comment type="subcellular location">
    <subcellularLocation>
        <location evidence="6">Cell membrane</location>
        <topology evidence="6">Peripheral membrane protein</topology>
    </subcellularLocation>
</comment>
<dbReference type="Pfam" id="PF01992">
    <property type="entry name" value="vATP-synt_AC39"/>
    <property type="match status" value="1"/>
</dbReference>
<evidence type="ECO:0000256" key="6">
    <source>
        <dbReference type="HAMAP-Rule" id="MF_00314"/>
    </source>
</evidence>
<dbReference type="Proteomes" id="UP001143747">
    <property type="component" value="Unassembled WGS sequence"/>
</dbReference>
<dbReference type="NCBIfam" id="TIGR02923">
    <property type="entry name" value="AhaC"/>
    <property type="match status" value="1"/>
</dbReference>
<sequence>MSSVNTTGPAPYIYSSTRMRVRKSKLIQHDEYMRMLNMSLPEIIRSIEETEYKAEIDELASSFSGIDLIEVGLSWNLAKEFQNVLGIMPGVIKKFTASYQQHWDIYNVLTILRGKTQGVRAGKIKEVLIPAGSLDRVFLDRLLAEDSPERIVEGLSSWSLYPVLEREFPAAMEKGTFGDLENELFKEYYHYVLKQTNSGVAGGKPFRDYLKLEIDLLNIKTVIRLFKGKAHVDVRNLMVEGGGISVDELVRLAASESMDEILEGIKKRYPEGPIGELMEEADKTMPLHEMENALTRVMLDQMDRISKRYPFSICPTLVYLKRKRYEVANLRAIARGKESGLPGEKIAEFLVV</sequence>
<dbReference type="GO" id="GO:0046933">
    <property type="term" value="F:proton-transporting ATP synthase activity, rotational mechanism"/>
    <property type="evidence" value="ECO:0007669"/>
    <property type="project" value="UniProtKB-UniRule"/>
</dbReference>
<accession>A0A9Q4PX50</accession>
<comment type="caution">
    <text evidence="7">The sequence shown here is derived from an EMBL/GenBank/DDBJ whole genome shotgun (WGS) entry which is preliminary data.</text>
</comment>
<dbReference type="InterPro" id="IPR050873">
    <property type="entry name" value="V-ATPase_V0D/AC39_subunit"/>
</dbReference>
<name>A0A9Q4PX50_9EURY</name>
<keyword evidence="2 6" id="KW-0813">Transport</keyword>
<dbReference type="GO" id="GO:0005886">
    <property type="term" value="C:plasma membrane"/>
    <property type="evidence" value="ECO:0007669"/>
    <property type="project" value="UniProtKB-SubCell"/>
</dbReference>
<dbReference type="PANTHER" id="PTHR38682:SF1">
    <property type="entry name" value="V-TYPE ATP SYNTHASE SUBUNIT C"/>
    <property type="match status" value="1"/>
</dbReference>
<dbReference type="Gene3D" id="1.20.1690.10">
    <property type="entry name" value="V-type ATP synthase subunit C domain"/>
    <property type="match status" value="2"/>
</dbReference>
<keyword evidence="6" id="KW-1003">Cell membrane</keyword>
<dbReference type="RefSeq" id="WP_274924836.1">
    <property type="nucleotide sequence ID" value="NZ_JAKELO010000002.1"/>
</dbReference>
<organism evidence="7 8">
    <name type="scientific">Methanogenium marinum</name>
    <dbReference type="NCBI Taxonomy" id="348610"/>
    <lineage>
        <taxon>Archaea</taxon>
        <taxon>Methanobacteriati</taxon>
        <taxon>Methanobacteriota</taxon>
        <taxon>Stenosarchaea group</taxon>
        <taxon>Methanomicrobia</taxon>
        <taxon>Methanomicrobiales</taxon>
        <taxon>Methanomicrobiaceae</taxon>
        <taxon>Methanogenium</taxon>
    </lineage>
</organism>
<dbReference type="NCBIfam" id="NF002268">
    <property type="entry name" value="PRK01198.1-4"/>
    <property type="match status" value="1"/>
</dbReference>
<dbReference type="InterPro" id="IPR002843">
    <property type="entry name" value="ATPase_V0-cplx_csu/dsu"/>
</dbReference>
<dbReference type="GO" id="GO:0042777">
    <property type="term" value="P:proton motive force-driven plasma membrane ATP synthesis"/>
    <property type="evidence" value="ECO:0007669"/>
    <property type="project" value="UniProtKB-UniRule"/>
</dbReference>
<dbReference type="InterPro" id="IPR014272">
    <property type="entry name" value="ATPase_V0-cplx_csu"/>
</dbReference>
<evidence type="ECO:0000256" key="4">
    <source>
        <dbReference type="ARBA" id="ARBA00023065"/>
    </source>
</evidence>
<evidence type="ECO:0000313" key="8">
    <source>
        <dbReference type="Proteomes" id="UP001143747"/>
    </source>
</evidence>
<comment type="subunit">
    <text evidence="6">Has multiple subunits with at least A(3), B(3), C, D, E, F, H, I and proteolipid K(x).</text>
</comment>
<keyword evidence="3 6" id="KW-0375">Hydrogen ion transport</keyword>
<reference evidence="7" key="1">
    <citation type="submission" date="2022-01" db="EMBL/GenBank/DDBJ databases">
        <title>Draft genome of Methanogenium marinum DSM 15558.</title>
        <authorList>
            <person name="Chen S.-C."/>
            <person name="You Y.-T."/>
        </authorList>
    </citation>
    <scope>NUCLEOTIDE SEQUENCE</scope>
    <source>
        <strain evidence="7">DSM 15558</strain>
    </source>
</reference>
<keyword evidence="8" id="KW-1185">Reference proteome</keyword>
<comment type="function">
    <text evidence="6">Component of the A-type ATP synthase that produces ATP from ADP in the presence of a proton gradient across the membrane.</text>
</comment>
<dbReference type="GO" id="GO:0033179">
    <property type="term" value="C:proton-transporting V-type ATPase, V0 domain"/>
    <property type="evidence" value="ECO:0007669"/>
    <property type="project" value="InterPro"/>
</dbReference>
<evidence type="ECO:0000313" key="7">
    <source>
        <dbReference type="EMBL" id="MDE4908201.1"/>
    </source>
</evidence>
<evidence type="ECO:0000256" key="5">
    <source>
        <dbReference type="ARBA" id="ARBA00023310"/>
    </source>
</evidence>
<keyword evidence="5 6" id="KW-0066">ATP synthesis</keyword>
<dbReference type="HAMAP" id="MF_00314">
    <property type="entry name" value="ATP_synth_C_arch"/>
    <property type="match status" value="1"/>
</dbReference>
<dbReference type="PANTHER" id="PTHR38682">
    <property type="entry name" value="V-TYPE ATP SYNTHASE SUBUNIT C"/>
    <property type="match status" value="1"/>
</dbReference>
<dbReference type="GO" id="GO:0046961">
    <property type="term" value="F:proton-transporting ATPase activity, rotational mechanism"/>
    <property type="evidence" value="ECO:0007669"/>
    <property type="project" value="InterPro"/>
</dbReference>
<proteinExistence type="inferred from homology"/>
<dbReference type="InterPro" id="IPR036079">
    <property type="entry name" value="ATPase_csu/dsu_sf"/>
</dbReference>
<keyword evidence="4 6" id="KW-0406">Ion transport</keyword>
<dbReference type="GO" id="GO:0005524">
    <property type="term" value="F:ATP binding"/>
    <property type="evidence" value="ECO:0007669"/>
    <property type="project" value="UniProtKB-UniRule"/>
</dbReference>
<evidence type="ECO:0000256" key="2">
    <source>
        <dbReference type="ARBA" id="ARBA00022448"/>
    </source>
</evidence>
<dbReference type="AlphaFoldDB" id="A0A9Q4PX50"/>
<evidence type="ECO:0000256" key="1">
    <source>
        <dbReference type="ARBA" id="ARBA00006709"/>
    </source>
</evidence>
<dbReference type="EMBL" id="JAKELO010000002">
    <property type="protein sequence ID" value="MDE4908201.1"/>
    <property type="molecule type" value="Genomic_DNA"/>
</dbReference>
<keyword evidence="6" id="KW-0472">Membrane</keyword>
<comment type="similarity">
    <text evidence="1 6">Belongs to the V-ATPase V0D/AC39 subunit family.</text>
</comment>
<evidence type="ECO:0000256" key="3">
    <source>
        <dbReference type="ARBA" id="ARBA00022781"/>
    </source>
</evidence>
<gene>
    <name evidence="6" type="primary">atpC</name>
    <name evidence="7" type="ORF">L0665_06210</name>
</gene>
<dbReference type="InterPro" id="IPR035067">
    <property type="entry name" value="V-type_ATPase_csu/dsu"/>
</dbReference>